<name>A0ABR3PDW0_9PEZI</name>
<dbReference type="SUPFAM" id="SSF53639">
    <property type="entry name" value="AraD/HMP-PK domain-like"/>
    <property type="match status" value="1"/>
</dbReference>
<proteinExistence type="predicted"/>
<keyword evidence="2" id="KW-1185">Reference proteome</keyword>
<dbReference type="InterPro" id="IPR036409">
    <property type="entry name" value="Aldolase_II/adducin_N_sf"/>
</dbReference>
<gene>
    <name evidence="1" type="ORF">AAFC00_000748</name>
</gene>
<protein>
    <recommendedName>
        <fullName evidence="3">Class II aldolase/adducin N-terminal domain-containing protein</fullName>
    </recommendedName>
</protein>
<comment type="caution">
    <text evidence="1">The sequence shown here is derived from an EMBL/GenBank/DDBJ whole genome shotgun (WGS) entry which is preliminary data.</text>
</comment>
<dbReference type="RefSeq" id="XP_069200625.1">
    <property type="nucleotide sequence ID" value="XM_069348409.1"/>
</dbReference>
<dbReference type="GeneID" id="95974451"/>
<evidence type="ECO:0000313" key="1">
    <source>
        <dbReference type="EMBL" id="KAL1304350.1"/>
    </source>
</evidence>
<dbReference type="Proteomes" id="UP001562354">
    <property type="component" value="Unassembled WGS sequence"/>
</dbReference>
<dbReference type="EMBL" id="JBFMKM010000009">
    <property type="protein sequence ID" value="KAL1304350.1"/>
    <property type="molecule type" value="Genomic_DNA"/>
</dbReference>
<reference evidence="1 2" key="1">
    <citation type="submission" date="2024-07" db="EMBL/GenBank/DDBJ databases">
        <title>Draft sequence of the Neodothiora populina.</title>
        <authorList>
            <person name="Drown D.D."/>
            <person name="Schuette U.S."/>
            <person name="Buechlein A.B."/>
            <person name="Rusch D.R."/>
            <person name="Winton L.W."/>
            <person name="Adams G.A."/>
        </authorList>
    </citation>
    <scope>NUCLEOTIDE SEQUENCE [LARGE SCALE GENOMIC DNA]</scope>
    <source>
        <strain evidence="1 2">CPC 39397</strain>
    </source>
</reference>
<dbReference type="Gene3D" id="3.40.225.10">
    <property type="entry name" value="Class II aldolase/adducin N-terminal domain"/>
    <property type="match status" value="1"/>
</dbReference>
<sequence length="165" mass="17710">MVAANLTTLYRTLITASHILHYNETDVQDLLVRNIPLGAALADVLAGTTTQDNVTNPAHSTVLLSNHGFTTCSQSIELAVMQAMYVQTNAVIQASALALRNAYLGSQGSALAYLSPKEASDSWATMAGTVDRPWNMSMHEVQSSNLYVNRLDPNQTAAAAPDYVL</sequence>
<evidence type="ECO:0000313" key="2">
    <source>
        <dbReference type="Proteomes" id="UP001562354"/>
    </source>
</evidence>
<organism evidence="1 2">
    <name type="scientific">Neodothiora populina</name>
    <dbReference type="NCBI Taxonomy" id="2781224"/>
    <lineage>
        <taxon>Eukaryota</taxon>
        <taxon>Fungi</taxon>
        <taxon>Dikarya</taxon>
        <taxon>Ascomycota</taxon>
        <taxon>Pezizomycotina</taxon>
        <taxon>Dothideomycetes</taxon>
        <taxon>Dothideomycetidae</taxon>
        <taxon>Dothideales</taxon>
        <taxon>Dothioraceae</taxon>
        <taxon>Neodothiora</taxon>
    </lineage>
</organism>
<evidence type="ECO:0008006" key="3">
    <source>
        <dbReference type="Google" id="ProtNLM"/>
    </source>
</evidence>
<accession>A0ABR3PDW0</accession>